<gene>
    <name evidence="2" type="ORF">BLA24_25845</name>
</gene>
<evidence type="ECO:0000313" key="2">
    <source>
        <dbReference type="EMBL" id="PHQ49466.1"/>
    </source>
</evidence>
<reference evidence="2 3" key="1">
    <citation type="journal article" date="2017" name="Biochemistry">
        <title>Identification of the Biosynthetic Pathway for the Antibiotic Bicyclomycin.</title>
        <authorList>
            <person name="Patteson J."/>
            <person name="Cai W."/>
            <person name="Johnson R.A."/>
            <person name="Santa Maria K."/>
            <person name="Li B."/>
        </authorList>
    </citation>
    <scope>NUCLEOTIDE SEQUENCE [LARGE SCALE GENOMIC DNA]</scope>
    <source>
        <strain evidence="2 3">ATCC 21532</strain>
    </source>
</reference>
<organism evidence="2 3">
    <name type="scientific">Streptomyces cinnamoneus</name>
    <name type="common">Streptoverticillium cinnamoneum</name>
    <dbReference type="NCBI Taxonomy" id="53446"/>
    <lineage>
        <taxon>Bacteria</taxon>
        <taxon>Bacillati</taxon>
        <taxon>Actinomycetota</taxon>
        <taxon>Actinomycetes</taxon>
        <taxon>Kitasatosporales</taxon>
        <taxon>Streptomycetaceae</taxon>
        <taxon>Streptomyces</taxon>
        <taxon>Streptomyces cinnamoneus group</taxon>
    </lineage>
</organism>
<evidence type="ECO:0000256" key="1">
    <source>
        <dbReference type="SAM" id="MobiDB-lite"/>
    </source>
</evidence>
<feature type="region of interest" description="Disordered" evidence="1">
    <location>
        <begin position="64"/>
        <end position="153"/>
    </location>
</feature>
<comment type="caution">
    <text evidence="2">The sequence shown here is derived from an EMBL/GenBank/DDBJ whole genome shotgun (WGS) entry which is preliminary data.</text>
</comment>
<dbReference type="Proteomes" id="UP000222531">
    <property type="component" value="Unassembled WGS sequence"/>
</dbReference>
<accession>A0A2G1XE11</accession>
<sequence length="302" mass="32161">MVVPNAAARHERLSLTAVGLLVRLLSMPDGAKATIDTVTEQVSEGRRAVAKAFSALEDAGYLRRERGQDPETGLWGTQTHVSDLPMNRIPTVGAPRHRNVGDLPKGDKNQEKNLLPDPSTEAQAEKAPKADAEEDEASGEKNAQTAPADAETGRAATTLAHLGAIDSRLKLSTNEVLRLAPLAAEWLAEGHSTMKITAVLSARLPERVDSAAALVAYRLRNQMPAKPTPKAPPAPDTRDRCDVCRAPFPQGRQGDLCGACREELDRAAAFLAADPELPTTEPAQTDTPASRGRALCRAVLAA</sequence>
<evidence type="ECO:0008006" key="4">
    <source>
        <dbReference type="Google" id="ProtNLM"/>
    </source>
</evidence>
<proteinExistence type="predicted"/>
<name>A0A2G1XE11_STRCJ</name>
<evidence type="ECO:0000313" key="3">
    <source>
        <dbReference type="Proteomes" id="UP000222531"/>
    </source>
</evidence>
<dbReference type="AlphaFoldDB" id="A0A2G1XE11"/>
<keyword evidence="3" id="KW-1185">Reference proteome</keyword>
<dbReference type="EMBL" id="NHZO01000154">
    <property type="protein sequence ID" value="PHQ49466.1"/>
    <property type="molecule type" value="Genomic_DNA"/>
</dbReference>
<protein>
    <recommendedName>
        <fullName evidence="4">Helix-turn-helix domain-containing protein</fullName>
    </recommendedName>
</protein>